<feature type="transmembrane region" description="Helical" evidence="4">
    <location>
        <begin position="145"/>
        <end position="169"/>
    </location>
</feature>
<dbReference type="InterPro" id="IPR020846">
    <property type="entry name" value="MFS_dom"/>
</dbReference>
<reference evidence="6 7" key="1">
    <citation type="submission" date="2024-01" db="EMBL/GenBank/DDBJ databases">
        <authorList>
            <consortium name="Genoscope - CEA"/>
            <person name="William W."/>
        </authorList>
    </citation>
    <scope>NUCLEOTIDE SEQUENCE [LARGE SCALE GENOMIC DNA]</scope>
    <source>
        <strain evidence="6 7">29B2s-10</strain>
    </source>
</reference>
<feature type="compositionally biased region" description="Polar residues" evidence="3">
    <location>
        <begin position="1"/>
        <end position="10"/>
    </location>
</feature>
<dbReference type="SUPFAM" id="SSF103473">
    <property type="entry name" value="MFS general substrate transporter"/>
    <property type="match status" value="1"/>
</dbReference>
<evidence type="ECO:0000256" key="2">
    <source>
        <dbReference type="ARBA" id="ARBA00006727"/>
    </source>
</evidence>
<evidence type="ECO:0000256" key="1">
    <source>
        <dbReference type="ARBA" id="ARBA00004141"/>
    </source>
</evidence>
<feature type="transmembrane region" description="Helical" evidence="4">
    <location>
        <begin position="211"/>
        <end position="231"/>
    </location>
</feature>
<feature type="transmembrane region" description="Helical" evidence="4">
    <location>
        <begin position="53"/>
        <end position="80"/>
    </location>
</feature>
<dbReference type="CDD" id="cd17352">
    <property type="entry name" value="MFS_MCT_SLC16"/>
    <property type="match status" value="1"/>
</dbReference>
<dbReference type="EMBL" id="OZ004260">
    <property type="protein sequence ID" value="CAK7921769.1"/>
    <property type="molecule type" value="Genomic_DNA"/>
</dbReference>
<comment type="subcellular location">
    <subcellularLocation>
        <location evidence="1">Membrane</location>
        <topology evidence="1">Multi-pass membrane protein</topology>
    </subcellularLocation>
</comment>
<dbReference type="Pfam" id="PF07690">
    <property type="entry name" value="MFS_1"/>
    <property type="match status" value="1"/>
</dbReference>
<dbReference type="InterPro" id="IPR050327">
    <property type="entry name" value="Proton-linked_MCT"/>
</dbReference>
<feature type="transmembrane region" description="Helical" evidence="4">
    <location>
        <begin position="92"/>
        <end position="115"/>
    </location>
</feature>
<evidence type="ECO:0000256" key="4">
    <source>
        <dbReference type="SAM" id="Phobius"/>
    </source>
</evidence>
<keyword evidence="4" id="KW-1133">Transmembrane helix</keyword>
<dbReference type="PANTHER" id="PTHR11360">
    <property type="entry name" value="MONOCARBOXYLATE TRANSPORTER"/>
    <property type="match status" value="1"/>
</dbReference>
<feature type="region of interest" description="Disordered" evidence="3">
    <location>
        <begin position="239"/>
        <end position="260"/>
    </location>
</feature>
<feature type="transmembrane region" description="Helical" evidence="4">
    <location>
        <begin position="122"/>
        <end position="139"/>
    </location>
</feature>
<feature type="compositionally biased region" description="Polar residues" evidence="3">
    <location>
        <begin position="239"/>
        <end position="249"/>
    </location>
</feature>
<dbReference type="InterPro" id="IPR036259">
    <property type="entry name" value="MFS_trans_sf"/>
</dbReference>
<dbReference type="Gene3D" id="1.20.1250.20">
    <property type="entry name" value="MFS general substrate transporter like domains"/>
    <property type="match status" value="2"/>
</dbReference>
<organism evidence="6 7">
    <name type="scientific">[Candida] anglica</name>
    <dbReference type="NCBI Taxonomy" id="148631"/>
    <lineage>
        <taxon>Eukaryota</taxon>
        <taxon>Fungi</taxon>
        <taxon>Dikarya</taxon>
        <taxon>Ascomycota</taxon>
        <taxon>Saccharomycotina</taxon>
        <taxon>Pichiomycetes</taxon>
        <taxon>Debaryomycetaceae</taxon>
        <taxon>Kurtzmaniella</taxon>
    </lineage>
</organism>
<evidence type="ECO:0000313" key="7">
    <source>
        <dbReference type="Proteomes" id="UP001497600"/>
    </source>
</evidence>
<feature type="transmembrane region" description="Helical" evidence="4">
    <location>
        <begin position="379"/>
        <end position="405"/>
    </location>
</feature>
<feature type="region of interest" description="Disordered" evidence="3">
    <location>
        <begin position="1"/>
        <end position="23"/>
    </location>
</feature>
<dbReference type="PANTHER" id="PTHR11360:SF177">
    <property type="entry name" value="RIBOFLAVIN TRANSPORTER MCH5"/>
    <property type="match status" value="1"/>
</dbReference>
<keyword evidence="4" id="KW-0812">Transmembrane</keyword>
<name>A0ABP0EME8_9ASCO</name>
<feature type="transmembrane region" description="Helical" evidence="4">
    <location>
        <begin position="417"/>
        <end position="441"/>
    </location>
</feature>
<feature type="transmembrane region" description="Helical" evidence="4">
    <location>
        <begin position="181"/>
        <end position="199"/>
    </location>
</feature>
<comment type="similarity">
    <text evidence="2">Belongs to the major facilitator superfamily. Monocarboxylate porter (TC 2.A.1.13) family.</text>
</comment>
<protein>
    <submittedName>
        <fullName evidence="6">Probable transporter Mch4p</fullName>
    </submittedName>
</protein>
<gene>
    <name evidence="6" type="primary">MCH4</name>
    <name evidence="6" type="ORF">CAAN4_H18118</name>
</gene>
<feature type="domain" description="Major facilitator superfamily (MFS) profile" evidence="5">
    <location>
        <begin position="52"/>
        <end position="470"/>
    </location>
</feature>
<feature type="transmembrane region" description="Helical" evidence="4">
    <location>
        <begin position="354"/>
        <end position="373"/>
    </location>
</feature>
<feature type="transmembrane region" description="Helical" evidence="4">
    <location>
        <begin position="289"/>
        <end position="312"/>
    </location>
</feature>
<feature type="transmembrane region" description="Helical" evidence="4">
    <location>
        <begin position="447"/>
        <end position="470"/>
    </location>
</feature>
<evidence type="ECO:0000259" key="5">
    <source>
        <dbReference type="PROSITE" id="PS50850"/>
    </source>
</evidence>
<accession>A0ABP0EME8</accession>
<evidence type="ECO:0000256" key="3">
    <source>
        <dbReference type="SAM" id="MobiDB-lite"/>
    </source>
</evidence>
<keyword evidence="7" id="KW-1185">Reference proteome</keyword>
<sequence length="479" mass="51808">MESVLESRSNAEPGPRRGSFPSTTVPIIEDITVQDENDSEIIEDFPDGGIKAYFVLFGSFLGLTVCFGLLNSIGAIQAYLSQNQLKDVHSSTVAWIFSILFCISYSFSIFVGPYFDTHGPTVPLVGGAILTVGGLLAVANSQNVWQFILSLSICVGIGLALCFTPLVAVVSQWFYLKRGRATGLATTGGSVGGIVIPLLLRGLYPKVGFSWAIRTLALLCLGCMIIAILLAKGRTIRGSNPSPGDSSNDGIDLDPEASHEKSTGKKFKQLFFGGDVRYLDFSHFLDMKYTFLTVGIFLEELALMLIVTYFATYAISQGASESDSYLLLTVFNATGIPGRWIPGHFSDIIGHFNVMLLMLTGVCLSVFLIWLPFGNHHSVLWVFAAVCGFFSASILSLTPVCLGSITPHRQFGERFGMMYAIVSIGNLFGFPMAAAIIGNGSKKNYDIFVVFCGILVILGTISIATSRYFIVGLKLNVKV</sequence>
<keyword evidence="4" id="KW-0472">Membrane</keyword>
<dbReference type="PROSITE" id="PS50850">
    <property type="entry name" value="MFS"/>
    <property type="match status" value="1"/>
</dbReference>
<dbReference type="Proteomes" id="UP001497600">
    <property type="component" value="Chromosome H"/>
</dbReference>
<evidence type="ECO:0000313" key="6">
    <source>
        <dbReference type="EMBL" id="CAK7921769.1"/>
    </source>
</evidence>
<dbReference type="InterPro" id="IPR011701">
    <property type="entry name" value="MFS"/>
</dbReference>
<proteinExistence type="inferred from homology"/>